<gene>
    <name evidence="2" type="ORF">M427DRAFT_450806</name>
</gene>
<reference evidence="2 3" key="1">
    <citation type="journal article" date="2015" name="Genome Biol. Evol.">
        <title>Phylogenomic analyses indicate that early fungi evolved digesting cell walls of algal ancestors of land plants.</title>
        <authorList>
            <person name="Chang Y."/>
            <person name="Wang S."/>
            <person name="Sekimoto S."/>
            <person name="Aerts A.L."/>
            <person name="Choi C."/>
            <person name="Clum A."/>
            <person name="LaButti K.M."/>
            <person name="Lindquist E.A."/>
            <person name="Yee Ngan C."/>
            <person name="Ohm R.A."/>
            <person name="Salamov A.A."/>
            <person name="Grigoriev I.V."/>
            <person name="Spatafora J.W."/>
            <person name="Berbee M.L."/>
        </authorList>
    </citation>
    <scope>NUCLEOTIDE SEQUENCE [LARGE SCALE GENOMIC DNA]</scope>
    <source>
        <strain evidence="2 3">JEL478</strain>
    </source>
</reference>
<organism evidence="2 3">
    <name type="scientific">Gonapodya prolifera (strain JEL478)</name>
    <name type="common">Monoblepharis prolifera</name>
    <dbReference type="NCBI Taxonomy" id="1344416"/>
    <lineage>
        <taxon>Eukaryota</taxon>
        <taxon>Fungi</taxon>
        <taxon>Fungi incertae sedis</taxon>
        <taxon>Chytridiomycota</taxon>
        <taxon>Chytridiomycota incertae sedis</taxon>
        <taxon>Monoblepharidomycetes</taxon>
        <taxon>Monoblepharidales</taxon>
        <taxon>Gonapodyaceae</taxon>
        <taxon>Gonapodya</taxon>
    </lineage>
</organism>
<dbReference type="CDD" id="cd03139">
    <property type="entry name" value="GATase1_PfpI_2"/>
    <property type="match status" value="1"/>
</dbReference>
<proteinExistence type="predicted"/>
<protein>
    <submittedName>
        <fullName evidence="2">Class I glutamine amidotransferase-like protein</fullName>
    </submittedName>
</protein>
<dbReference type="PANTHER" id="PTHR43130:SF15">
    <property type="entry name" value="THIJ_PFPI FAMILY PROTEIN (AFU_ORTHOLOGUE AFUA_5G14240)"/>
    <property type="match status" value="1"/>
</dbReference>
<keyword evidence="2" id="KW-0808">Transferase</keyword>
<dbReference type="PANTHER" id="PTHR43130">
    <property type="entry name" value="ARAC-FAMILY TRANSCRIPTIONAL REGULATOR"/>
    <property type="match status" value="1"/>
</dbReference>
<dbReference type="OrthoDB" id="543156at2759"/>
<feature type="domain" description="DJ-1/PfpI" evidence="1">
    <location>
        <begin position="8"/>
        <end position="179"/>
    </location>
</feature>
<dbReference type="AlphaFoldDB" id="A0A139ASI9"/>
<evidence type="ECO:0000313" key="3">
    <source>
        <dbReference type="Proteomes" id="UP000070544"/>
    </source>
</evidence>
<sequence>MATNHVSICGILYEGWEALDLLGPLAVLHKAGSIAQRTGRGSATVFLAGQEQRIYSSPQGVASYPQKTFGEVDEVDVLVCPGGFSSVVEANNRTMLDFVKRVEPKAKMVTSVCSGAAIYAKAGILDAKTATTNKAFYDMLITYGPRTKWIHKARFVLDGKFATSSGVSAGIDMAFAVVEKLWGADVKNDTAKEVGYAPAGETEDPFAEIHGRISELSTDSVKYFSMTTGCLNRYKTRLWPTSPRRVSGLWLHCSYRQSSGLSAGRPARSARYTCRLLKG</sequence>
<dbReference type="Proteomes" id="UP000070544">
    <property type="component" value="Unassembled WGS sequence"/>
</dbReference>
<dbReference type="SUPFAM" id="SSF52317">
    <property type="entry name" value="Class I glutamine amidotransferase-like"/>
    <property type="match status" value="1"/>
</dbReference>
<dbReference type="InterPro" id="IPR052158">
    <property type="entry name" value="INH-QAR"/>
</dbReference>
<evidence type="ECO:0000313" key="2">
    <source>
        <dbReference type="EMBL" id="KXS19445.1"/>
    </source>
</evidence>
<dbReference type="STRING" id="1344416.A0A139ASI9"/>
<dbReference type="EMBL" id="KQ965738">
    <property type="protein sequence ID" value="KXS19445.1"/>
    <property type="molecule type" value="Genomic_DNA"/>
</dbReference>
<keyword evidence="2" id="KW-0315">Glutamine amidotransferase</keyword>
<keyword evidence="3" id="KW-1185">Reference proteome</keyword>
<evidence type="ECO:0000259" key="1">
    <source>
        <dbReference type="Pfam" id="PF01965"/>
    </source>
</evidence>
<dbReference type="Gene3D" id="3.40.50.880">
    <property type="match status" value="1"/>
</dbReference>
<dbReference type="GO" id="GO:0016740">
    <property type="term" value="F:transferase activity"/>
    <property type="evidence" value="ECO:0007669"/>
    <property type="project" value="UniProtKB-KW"/>
</dbReference>
<dbReference type="InterPro" id="IPR029062">
    <property type="entry name" value="Class_I_gatase-like"/>
</dbReference>
<name>A0A139ASI9_GONPJ</name>
<dbReference type="InterPro" id="IPR002818">
    <property type="entry name" value="DJ-1/PfpI"/>
</dbReference>
<accession>A0A139ASI9</accession>
<dbReference type="OMA" id="FGMMPLV"/>
<dbReference type="Pfam" id="PF01965">
    <property type="entry name" value="DJ-1_PfpI"/>
    <property type="match status" value="1"/>
</dbReference>